<reference evidence="1" key="1">
    <citation type="submission" date="2013-07" db="EMBL/GenBank/DDBJ databases">
        <title>The Genome Sequence of Cryptococcus bestiolae CBS10118.</title>
        <authorList>
            <consortium name="The Broad Institute Genome Sequencing Platform"/>
            <person name="Cuomo C."/>
            <person name="Litvintseva A."/>
            <person name="Chen Y."/>
            <person name="Heitman J."/>
            <person name="Sun S."/>
            <person name="Springer D."/>
            <person name="Dromer F."/>
            <person name="Young S.K."/>
            <person name="Zeng Q."/>
            <person name="Gargeya S."/>
            <person name="Fitzgerald M."/>
            <person name="Abouelleil A."/>
            <person name="Alvarado L."/>
            <person name="Berlin A.M."/>
            <person name="Chapman S.B."/>
            <person name="Dewar J."/>
            <person name="Goldberg J."/>
            <person name="Griggs A."/>
            <person name="Gujja S."/>
            <person name="Hansen M."/>
            <person name="Howarth C."/>
            <person name="Imamovic A."/>
            <person name="Larimer J."/>
            <person name="McCowan C."/>
            <person name="Murphy C."/>
            <person name="Pearson M."/>
            <person name="Priest M."/>
            <person name="Roberts A."/>
            <person name="Saif S."/>
            <person name="Shea T."/>
            <person name="Sykes S."/>
            <person name="Wortman J."/>
            <person name="Nusbaum C."/>
            <person name="Birren B."/>
        </authorList>
    </citation>
    <scope>NUCLEOTIDE SEQUENCE [LARGE SCALE GENOMIC DNA]</scope>
    <source>
        <strain evidence="1">CBS 10118</strain>
    </source>
</reference>
<dbReference type="GeneID" id="30212468"/>
<dbReference type="EMBL" id="KI894025">
    <property type="protein sequence ID" value="OCF22421.1"/>
    <property type="molecule type" value="Genomic_DNA"/>
</dbReference>
<evidence type="ECO:0000313" key="2">
    <source>
        <dbReference type="EMBL" id="WVW86873.1"/>
    </source>
</evidence>
<keyword evidence="3" id="KW-1185">Reference proteome</keyword>
<reference evidence="2" key="4">
    <citation type="submission" date="2024-02" db="EMBL/GenBank/DDBJ databases">
        <title>Comparative genomics of Cryptococcus and Kwoniella reveals pathogenesis evolution and contrasting modes of karyotype evolution via chromosome fusion or intercentromeric recombination.</title>
        <authorList>
            <person name="Coelho M.A."/>
            <person name="David-Palma M."/>
            <person name="Shea T."/>
            <person name="Bowers K."/>
            <person name="McGinley-Smith S."/>
            <person name="Mohammad A.W."/>
            <person name="Gnirke A."/>
            <person name="Yurkov A.M."/>
            <person name="Nowrousian M."/>
            <person name="Sun S."/>
            <person name="Cuomo C.A."/>
            <person name="Heitman J."/>
        </authorList>
    </citation>
    <scope>NUCLEOTIDE SEQUENCE</scope>
    <source>
        <strain evidence="2">CBS 10118</strain>
    </source>
</reference>
<dbReference type="OrthoDB" id="10534050at2759"/>
<dbReference type="RefSeq" id="XP_019043491.1">
    <property type="nucleotide sequence ID" value="XM_019194655.1"/>
</dbReference>
<evidence type="ECO:0000313" key="1">
    <source>
        <dbReference type="EMBL" id="OCF22421.1"/>
    </source>
</evidence>
<gene>
    <name evidence="1" type="ORF">I302_08069</name>
    <name evidence="2" type="ORF">I302_108928</name>
</gene>
<organism evidence="1">
    <name type="scientific">Kwoniella bestiolae CBS 10118</name>
    <dbReference type="NCBI Taxonomy" id="1296100"/>
    <lineage>
        <taxon>Eukaryota</taxon>
        <taxon>Fungi</taxon>
        <taxon>Dikarya</taxon>
        <taxon>Basidiomycota</taxon>
        <taxon>Agaricomycotina</taxon>
        <taxon>Tremellomycetes</taxon>
        <taxon>Tremellales</taxon>
        <taxon>Cryptococcaceae</taxon>
        <taxon>Kwoniella</taxon>
    </lineage>
</organism>
<dbReference type="AlphaFoldDB" id="A0A1B9FUH8"/>
<sequence length="221" mass="24747">MTFFNREVEVWDRPSNPRLEKNVTENTLDSTYSNTRFLGTLDGECSRTADAQPCSSLSSTASVGREVFCHLVVSHGFSPSSLPADLRARLISEDAFKNFRSIGFTLKPVDRSSTYKTLEEHICQGNPQGRFGTLPVSPNMDYTIAADWSYRSPRAIQQFEVSWDIDSPRTEVLSIYDVSSSKDALRDIVSQYPSTVTGGMTIDALVGDIQGFRPWREQVEI</sequence>
<dbReference type="Proteomes" id="UP000092730">
    <property type="component" value="Chromosome 8"/>
</dbReference>
<dbReference type="EMBL" id="CP144548">
    <property type="protein sequence ID" value="WVW86873.1"/>
    <property type="molecule type" value="Genomic_DNA"/>
</dbReference>
<name>A0A1B9FUH8_9TREE</name>
<dbReference type="KEGG" id="kbi:30212468"/>
<reference evidence="2" key="2">
    <citation type="submission" date="2013-07" db="EMBL/GenBank/DDBJ databases">
        <authorList>
            <consortium name="The Broad Institute Genome Sequencing Platform"/>
            <person name="Cuomo C."/>
            <person name="Litvintseva A."/>
            <person name="Chen Y."/>
            <person name="Heitman J."/>
            <person name="Sun S."/>
            <person name="Springer D."/>
            <person name="Dromer F."/>
            <person name="Young S.K."/>
            <person name="Zeng Q."/>
            <person name="Gargeya S."/>
            <person name="Fitzgerald M."/>
            <person name="Abouelleil A."/>
            <person name="Alvarado L."/>
            <person name="Berlin A.M."/>
            <person name="Chapman S.B."/>
            <person name="Dewar J."/>
            <person name="Goldberg J."/>
            <person name="Griggs A."/>
            <person name="Gujja S."/>
            <person name="Hansen M."/>
            <person name="Howarth C."/>
            <person name="Imamovic A."/>
            <person name="Larimer J."/>
            <person name="McCowan C."/>
            <person name="Murphy C."/>
            <person name="Pearson M."/>
            <person name="Priest M."/>
            <person name="Roberts A."/>
            <person name="Saif S."/>
            <person name="Shea T."/>
            <person name="Sykes S."/>
            <person name="Wortman J."/>
            <person name="Nusbaum C."/>
            <person name="Birren B."/>
        </authorList>
    </citation>
    <scope>NUCLEOTIDE SEQUENCE</scope>
    <source>
        <strain evidence="2">CBS 10118</strain>
    </source>
</reference>
<accession>A0A1B9FUH8</accession>
<proteinExistence type="predicted"/>
<reference evidence="1" key="3">
    <citation type="submission" date="2014-01" db="EMBL/GenBank/DDBJ databases">
        <title>Evolution of pathogenesis and genome organization in the Tremellales.</title>
        <authorList>
            <person name="Cuomo C."/>
            <person name="Litvintseva A."/>
            <person name="Heitman J."/>
            <person name="Chen Y."/>
            <person name="Sun S."/>
            <person name="Springer D."/>
            <person name="Dromer F."/>
            <person name="Young S."/>
            <person name="Zeng Q."/>
            <person name="Chapman S."/>
            <person name="Gujja S."/>
            <person name="Saif S."/>
            <person name="Birren B."/>
        </authorList>
    </citation>
    <scope>NUCLEOTIDE SEQUENCE</scope>
    <source>
        <strain evidence="1">CBS 10118</strain>
    </source>
</reference>
<evidence type="ECO:0000313" key="3">
    <source>
        <dbReference type="Proteomes" id="UP000092730"/>
    </source>
</evidence>
<protein>
    <submittedName>
        <fullName evidence="1">Uncharacterized protein</fullName>
    </submittedName>
</protein>
<dbReference type="VEuPathDB" id="FungiDB:I302_08069"/>